<dbReference type="KEGG" id="mama:GII36_04545"/>
<evidence type="ECO:0000313" key="2">
    <source>
        <dbReference type="EMBL" id="QHN43097.1"/>
    </source>
</evidence>
<evidence type="ECO:0000256" key="1">
    <source>
        <dbReference type="SAM" id="MobiDB-lite"/>
    </source>
</evidence>
<feature type="region of interest" description="Disordered" evidence="1">
    <location>
        <begin position="34"/>
        <end position="58"/>
    </location>
</feature>
<gene>
    <name evidence="2" type="ORF">GII36_04545</name>
</gene>
<organism evidence="2 3">
    <name type="scientific">Candidatus Mycosynbacter amalyticus</name>
    <dbReference type="NCBI Taxonomy" id="2665156"/>
    <lineage>
        <taxon>Bacteria</taxon>
        <taxon>Candidatus Saccharimonadota</taxon>
        <taxon>Candidatus Saccharimonadota incertae sedis</taxon>
        <taxon>Candidatus Mycosynbacter</taxon>
    </lineage>
</organism>
<dbReference type="AlphaFoldDB" id="A0A857MUM6"/>
<dbReference type="Proteomes" id="UP001059824">
    <property type="component" value="Chromosome"/>
</dbReference>
<sequence length="58" mass="6884">MATSFEVEVDHSCHGNEHQYDADTVQWCLQRTELGRKDEQPGERNTEYDDRTRKAFRP</sequence>
<dbReference type="EMBL" id="CP045921">
    <property type="protein sequence ID" value="QHN43097.1"/>
    <property type="molecule type" value="Genomic_DNA"/>
</dbReference>
<evidence type="ECO:0000313" key="3">
    <source>
        <dbReference type="Proteomes" id="UP001059824"/>
    </source>
</evidence>
<proteinExistence type="predicted"/>
<reference evidence="2" key="1">
    <citation type="journal article" date="2021" name="Nat. Microbiol.">
        <title>Cocultivation of an ultrasmall environmental parasitic bacterium with lytic ability against bacteria associated with wastewater foams.</title>
        <authorList>
            <person name="Batinovic S."/>
            <person name="Rose J.J.A."/>
            <person name="Ratcliffe J."/>
            <person name="Seviour R.J."/>
            <person name="Petrovski S."/>
        </authorList>
    </citation>
    <scope>NUCLEOTIDE SEQUENCE</scope>
    <source>
        <strain evidence="2">JR1</strain>
    </source>
</reference>
<name>A0A857MUM6_9BACT</name>
<protein>
    <submittedName>
        <fullName evidence="2">Uncharacterized protein</fullName>
    </submittedName>
</protein>
<dbReference type="RefSeq" id="WP_260762931.1">
    <property type="nucleotide sequence ID" value="NZ_CP045921.1"/>
</dbReference>
<accession>A0A857MUM6</accession>
<keyword evidence="3" id="KW-1185">Reference proteome</keyword>